<feature type="region of interest" description="Disordered" evidence="2">
    <location>
        <begin position="57"/>
        <end position="112"/>
    </location>
</feature>
<evidence type="ECO:0000313" key="4">
    <source>
        <dbReference type="EMBL" id="KRZ99320.1"/>
    </source>
</evidence>
<feature type="compositionally biased region" description="Polar residues" evidence="2">
    <location>
        <begin position="429"/>
        <end position="453"/>
    </location>
</feature>
<dbReference type="SMART" id="SM00860">
    <property type="entry name" value="SMI1_KNR4"/>
    <property type="match status" value="1"/>
</dbReference>
<comment type="caution">
    <text evidence="4">The sequence shown here is derived from an EMBL/GenBank/DDBJ whole genome shotgun (WGS) entry which is preliminary data.</text>
</comment>
<gene>
    <name evidence="4" type="ORF">AC631_04919</name>
</gene>
<dbReference type="Pfam" id="PF09346">
    <property type="entry name" value="SMI1_KNR4"/>
    <property type="match status" value="1"/>
</dbReference>
<feature type="compositionally biased region" description="Acidic residues" evidence="2">
    <location>
        <begin position="525"/>
        <end position="540"/>
    </location>
</feature>
<keyword evidence="5" id="KW-1185">Reference proteome</keyword>
<name>A0A0V1PSW5_9ASCO</name>
<dbReference type="InterPro" id="IPR009203">
    <property type="entry name" value="Knr4/Smi1"/>
</dbReference>
<dbReference type="GO" id="GO:0043332">
    <property type="term" value="C:mating projection tip"/>
    <property type="evidence" value="ECO:0007669"/>
    <property type="project" value="TreeGrafter"/>
</dbReference>
<feature type="compositionally biased region" description="Basic and acidic residues" evidence="2">
    <location>
        <begin position="460"/>
        <end position="524"/>
    </location>
</feature>
<feature type="compositionally biased region" description="Polar residues" evidence="2">
    <location>
        <begin position="57"/>
        <end position="87"/>
    </location>
</feature>
<feature type="compositionally biased region" description="Basic residues" evidence="2">
    <location>
        <begin position="549"/>
        <end position="563"/>
    </location>
</feature>
<dbReference type="InterPro" id="IPR051873">
    <property type="entry name" value="KNR4/SMI1_regulator"/>
</dbReference>
<sequence length="585" mass="65064">MGIVDSFKSFVHSITTEDHYASYDSPYKNSAINNVGTTVGGGNSSSRLHELNRLATANSSSHSLIEGGNNANGSRTSLSRNGSSTTVGYRPGLRSSNTNSSDLQLQNLNASGQPPLPSIDSLWDRIESWLEEEYPELGDNLNDGVTTADLNEFENDLGCGSLPVEVRQFYKRHDGQFRGGKPTGMIMGLTLLDLEGIVEEYAIWAKVNQRLEKQQYIFQHQQQQSQKATSSAASEAQGNQSRINNSFIANQKSIPPNAIQPYYAHRGWIPFVKDFCGNQIAIDLAPGPQGHWGQIIIFGRDYDTKLVIASNLQEFIFGFVSDLELGNFQIDQNDQDSGFLDGSRNDDDYMIGDGQEDQGELCFIDKDKKEFGTSMKGKLTYLEVLKRRALKKFGITNLDKFSTSFTPQRIAHTRPNASGASSPVRAASPSISGTTANANKSQNPLINMESSSKVALPKETLIDEEKKLPEEPVKKPEVESIKEEVAQPEEQIKQNDDIVEEKPEAVETSAREEDNKEEKEQEKEQENEEDKEDAPEEEENKDTKPLTKSQKKNQNKKAKKQQQKQKQNETDGVEEVAEDLNDVAL</sequence>
<dbReference type="RefSeq" id="XP_015465423.1">
    <property type="nucleotide sequence ID" value="XM_015613748.1"/>
</dbReference>
<feature type="compositionally biased region" description="Polar residues" evidence="2">
    <location>
        <begin position="94"/>
        <end position="112"/>
    </location>
</feature>
<evidence type="ECO:0000259" key="3">
    <source>
        <dbReference type="SMART" id="SM00860"/>
    </source>
</evidence>
<proteinExistence type="inferred from homology"/>
<accession>A0A0V1PSW5</accession>
<reference evidence="4 5" key="1">
    <citation type="submission" date="2015-11" db="EMBL/GenBank/DDBJ databases">
        <title>The genome of Debaryomyces fabryi.</title>
        <authorList>
            <person name="Tafer H."/>
            <person name="Lopandic K."/>
        </authorList>
    </citation>
    <scope>NUCLEOTIDE SEQUENCE [LARGE SCALE GENOMIC DNA]</scope>
    <source>
        <strain evidence="4 5">CBS 789</strain>
    </source>
</reference>
<dbReference type="InterPro" id="IPR037883">
    <property type="entry name" value="Knr4/Smi1-like_sf"/>
</dbReference>
<evidence type="ECO:0000256" key="1">
    <source>
        <dbReference type="ARBA" id="ARBA00005303"/>
    </source>
</evidence>
<dbReference type="PANTHER" id="PTHR47432:SF1">
    <property type="entry name" value="CELL WALL ASSEMBLY REGULATOR SMI1"/>
    <property type="match status" value="1"/>
</dbReference>
<dbReference type="InterPro" id="IPR018958">
    <property type="entry name" value="Knr4/Smi1-like_dom"/>
</dbReference>
<comment type="similarity">
    <text evidence="1">Belongs to the KNR4/SMI1 family.</text>
</comment>
<dbReference type="PANTHER" id="PTHR47432">
    <property type="entry name" value="CELL WALL ASSEMBLY REGULATOR SMI1"/>
    <property type="match status" value="1"/>
</dbReference>
<feature type="region of interest" description="Disordered" evidence="2">
    <location>
        <begin position="406"/>
        <end position="585"/>
    </location>
</feature>
<dbReference type="AlphaFoldDB" id="A0A0V1PSW5"/>
<organism evidence="4 5">
    <name type="scientific">Debaryomyces fabryi</name>
    <dbReference type="NCBI Taxonomy" id="58627"/>
    <lineage>
        <taxon>Eukaryota</taxon>
        <taxon>Fungi</taxon>
        <taxon>Dikarya</taxon>
        <taxon>Ascomycota</taxon>
        <taxon>Saccharomycotina</taxon>
        <taxon>Pichiomycetes</taxon>
        <taxon>Debaryomycetaceae</taxon>
        <taxon>Debaryomyces</taxon>
    </lineage>
</organism>
<feature type="compositionally biased region" description="Acidic residues" evidence="2">
    <location>
        <begin position="571"/>
        <end position="585"/>
    </location>
</feature>
<dbReference type="Proteomes" id="UP000054251">
    <property type="component" value="Unassembled WGS sequence"/>
</dbReference>
<dbReference type="EMBL" id="LMYN01000153">
    <property type="protein sequence ID" value="KRZ99320.1"/>
    <property type="molecule type" value="Genomic_DNA"/>
</dbReference>
<dbReference type="OrthoDB" id="2305498at2759"/>
<dbReference type="GO" id="GO:0070880">
    <property type="term" value="P:fungal-type cell wall beta-glucan biosynthetic process"/>
    <property type="evidence" value="ECO:0007669"/>
    <property type="project" value="TreeGrafter"/>
</dbReference>
<dbReference type="GeneID" id="26841928"/>
<dbReference type="SUPFAM" id="SSF160631">
    <property type="entry name" value="SMI1/KNR4-like"/>
    <property type="match status" value="1"/>
</dbReference>
<dbReference type="PIRSF" id="PIRSF017023">
    <property type="entry name" value="KNR4"/>
    <property type="match status" value="1"/>
</dbReference>
<feature type="domain" description="Knr4/Smi1-like" evidence="3">
    <location>
        <begin position="144"/>
        <end position="318"/>
    </location>
</feature>
<protein>
    <submittedName>
        <fullName evidence="4">KNR4/SMI1-like protein 2</fullName>
    </submittedName>
</protein>
<evidence type="ECO:0000313" key="5">
    <source>
        <dbReference type="Proteomes" id="UP000054251"/>
    </source>
</evidence>
<evidence type="ECO:0000256" key="2">
    <source>
        <dbReference type="SAM" id="MobiDB-lite"/>
    </source>
</evidence>